<proteinExistence type="predicted"/>
<evidence type="ECO:0000256" key="4">
    <source>
        <dbReference type="ARBA" id="ARBA00022989"/>
    </source>
</evidence>
<evidence type="ECO:0000313" key="7">
    <source>
        <dbReference type="EnsemblMetazoa" id="CLYHEMP000929.1"/>
    </source>
</evidence>
<protein>
    <recommendedName>
        <fullName evidence="9">Cnidarian restricted protein</fullName>
    </recommendedName>
</protein>
<dbReference type="GeneID" id="136809561"/>
<keyword evidence="4" id="KW-1133">Transmembrane helix</keyword>
<evidence type="ECO:0000256" key="3">
    <source>
        <dbReference type="ARBA" id="ARBA00022729"/>
    </source>
</evidence>
<evidence type="ECO:0000256" key="6">
    <source>
        <dbReference type="SAM" id="SignalP"/>
    </source>
</evidence>
<evidence type="ECO:0008006" key="9">
    <source>
        <dbReference type="Google" id="ProtNLM"/>
    </source>
</evidence>
<feature type="signal peptide" evidence="6">
    <location>
        <begin position="1"/>
        <end position="17"/>
    </location>
</feature>
<evidence type="ECO:0000256" key="1">
    <source>
        <dbReference type="ARBA" id="ARBA00004167"/>
    </source>
</evidence>
<dbReference type="PANTHER" id="PTHR16059">
    <property type="entry name" value="ANTHRAX TOXIN RECEPTOR"/>
    <property type="match status" value="1"/>
</dbReference>
<reference evidence="7" key="1">
    <citation type="submission" date="2021-01" db="UniProtKB">
        <authorList>
            <consortium name="EnsemblMetazoa"/>
        </authorList>
    </citation>
    <scope>IDENTIFICATION</scope>
</reference>
<dbReference type="Proteomes" id="UP000594262">
    <property type="component" value="Unplaced"/>
</dbReference>
<evidence type="ECO:0000256" key="5">
    <source>
        <dbReference type="ARBA" id="ARBA00023136"/>
    </source>
</evidence>
<evidence type="ECO:0000256" key="2">
    <source>
        <dbReference type="ARBA" id="ARBA00022692"/>
    </source>
</evidence>
<feature type="chain" id="PRO_5029545316" description="Cnidarian restricted protein" evidence="6">
    <location>
        <begin position="18"/>
        <end position="154"/>
    </location>
</feature>
<name>A0A7M5TRZ2_9CNID</name>
<dbReference type="PANTHER" id="PTHR16059:SF25">
    <property type="entry name" value="LYSOZYME"/>
    <property type="match status" value="1"/>
</dbReference>
<comment type="subcellular location">
    <subcellularLocation>
        <location evidence="1">Membrane</location>
        <topology evidence="1">Single-pass membrane protein</topology>
    </subcellularLocation>
</comment>
<keyword evidence="5" id="KW-0472">Membrane</keyword>
<keyword evidence="8" id="KW-1185">Reference proteome</keyword>
<sequence>MFQLAFVVSLFILAASANDCEKSTYEKLGCFKRQPKLLPDLILNDRDPTHDNYTGRNIDWVEYASYLNEFTCRCSDKAKKMGYKYFALGFYGECWAGKDMKEFVKVMNDFSQGSMKCINGNYWACDNMTTSPCTGGANTEYIYLVVGDDEEGEE</sequence>
<dbReference type="GO" id="GO:0016020">
    <property type="term" value="C:membrane"/>
    <property type="evidence" value="ECO:0007669"/>
    <property type="project" value="UniProtKB-SubCell"/>
</dbReference>
<evidence type="ECO:0000313" key="8">
    <source>
        <dbReference type="Proteomes" id="UP000594262"/>
    </source>
</evidence>
<keyword evidence="3 6" id="KW-0732">Signal</keyword>
<dbReference type="EnsemblMetazoa" id="CLYHEMT000929.1">
    <property type="protein sequence ID" value="CLYHEMP000929.1"/>
    <property type="gene ID" value="CLYHEMG000929"/>
</dbReference>
<dbReference type="OrthoDB" id="5977106at2759"/>
<dbReference type="AlphaFoldDB" id="A0A7M5TRZ2"/>
<dbReference type="RefSeq" id="XP_066922200.1">
    <property type="nucleotide sequence ID" value="XM_067066099.1"/>
</dbReference>
<accession>A0A7M5TRZ2</accession>
<organism evidence="7 8">
    <name type="scientific">Clytia hemisphaerica</name>
    <dbReference type="NCBI Taxonomy" id="252671"/>
    <lineage>
        <taxon>Eukaryota</taxon>
        <taxon>Metazoa</taxon>
        <taxon>Cnidaria</taxon>
        <taxon>Hydrozoa</taxon>
        <taxon>Hydroidolina</taxon>
        <taxon>Leptothecata</taxon>
        <taxon>Obeliida</taxon>
        <taxon>Clytiidae</taxon>
        <taxon>Clytia</taxon>
    </lineage>
</organism>
<keyword evidence="2" id="KW-0812">Transmembrane</keyword>